<dbReference type="RefSeq" id="WP_171397106.1">
    <property type="nucleotide sequence ID" value="NZ_CP049838.1"/>
</dbReference>
<accession>A0A6M4WLI9</accession>
<gene>
    <name evidence="1" type="ORF">G9272_15445</name>
</gene>
<sequence length="218" mass="22829">MDEETACDQADLIPLMLQHLHAPLVGTSYVRGVLPAPGGADAVRVAVGPVSAVGTGGSTLYEFPLLVGEDCVTAYDVIGMLRTLCGEGGRSAGTGTGTGTVMGMPLVPVDPAVVPRADETAADRGLRLVRTLVRATCFDENHSTDPLLHGFLFLDQDRARLYFRADGLPGVTAADVRTTGALTALIAALPSLVRGEVEQMVADDGDPHCARVLDVTYW</sequence>
<dbReference type="Proteomes" id="UP000502665">
    <property type="component" value="Chromosome"/>
</dbReference>
<keyword evidence="2" id="KW-1185">Reference proteome</keyword>
<protein>
    <submittedName>
        <fullName evidence="1">Uncharacterized protein</fullName>
    </submittedName>
</protein>
<organism evidence="1 2">
    <name type="scientific">Streptomyces asoensis</name>
    <dbReference type="NCBI Taxonomy" id="249586"/>
    <lineage>
        <taxon>Bacteria</taxon>
        <taxon>Bacillati</taxon>
        <taxon>Actinomycetota</taxon>
        <taxon>Actinomycetes</taxon>
        <taxon>Kitasatosporales</taxon>
        <taxon>Streptomycetaceae</taxon>
        <taxon>Streptomyces</taxon>
    </lineage>
</organism>
<dbReference type="AlphaFoldDB" id="A0A6M4WLI9"/>
<proteinExistence type="predicted"/>
<dbReference type="EMBL" id="CP049838">
    <property type="protein sequence ID" value="QJT01537.1"/>
    <property type="molecule type" value="Genomic_DNA"/>
</dbReference>
<evidence type="ECO:0000313" key="2">
    <source>
        <dbReference type="Proteomes" id="UP000502665"/>
    </source>
</evidence>
<reference evidence="1" key="1">
    <citation type="submission" date="2020-03" db="EMBL/GenBank/DDBJ databases">
        <title>Molecular networking-based the target discovery of potent antiproliferative macrolactams: 5/6/7/16 polycyclic ansamycins and glycosylated trienomycin from Streptomyces cacaoi subsp. asoensis.</title>
        <authorList>
            <person name="Liu L.-L."/>
        </authorList>
    </citation>
    <scope>NUCLEOTIDE SEQUENCE [LARGE SCALE GENOMIC DNA]</scope>
    <source>
        <strain evidence="1">H2S5</strain>
    </source>
</reference>
<name>A0A6M4WLI9_9ACTN</name>
<evidence type="ECO:0000313" key="1">
    <source>
        <dbReference type="EMBL" id="QJT01537.1"/>
    </source>
</evidence>